<dbReference type="Pfam" id="PF17191">
    <property type="entry name" value="RecG_wedge"/>
    <property type="match status" value="1"/>
</dbReference>
<dbReference type="PROSITE" id="PS51192">
    <property type="entry name" value="HELICASE_ATP_BIND_1"/>
    <property type="match status" value="1"/>
</dbReference>
<evidence type="ECO:0000256" key="3">
    <source>
        <dbReference type="ARBA" id="ARBA00022801"/>
    </source>
</evidence>
<comment type="caution">
    <text evidence="12">The sequence shown here is derived from an EMBL/GenBank/DDBJ whole genome shotgun (WGS) entry which is preliminary data.</text>
</comment>
<evidence type="ECO:0000256" key="8">
    <source>
        <dbReference type="ARBA" id="ARBA00049819"/>
    </source>
</evidence>
<dbReference type="Proteomes" id="UP000294744">
    <property type="component" value="Unassembled WGS sequence"/>
</dbReference>
<feature type="region of interest" description="Disordered" evidence="9">
    <location>
        <begin position="505"/>
        <end position="549"/>
    </location>
</feature>
<dbReference type="InterPro" id="IPR033454">
    <property type="entry name" value="RecG_wedge"/>
</dbReference>
<evidence type="ECO:0000313" key="12">
    <source>
        <dbReference type="EMBL" id="TDC90102.1"/>
    </source>
</evidence>
<name>A0A4R4UM73_9PSEU</name>
<keyword evidence="2" id="KW-0227">DNA damage</keyword>
<proteinExistence type="predicted"/>
<keyword evidence="4 12" id="KW-0347">Helicase</keyword>
<feature type="compositionally biased region" description="Acidic residues" evidence="9">
    <location>
        <begin position="529"/>
        <end position="544"/>
    </location>
</feature>
<dbReference type="InterPro" id="IPR001650">
    <property type="entry name" value="Helicase_C-like"/>
</dbReference>
<evidence type="ECO:0000259" key="10">
    <source>
        <dbReference type="PROSITE" id="PS51192"/>
    </source>
</evidence>
<dbReference type="InterPro" id="IPR012340">
    <property type="entry name" value="NA-bd_OB-fold"/>
</dbReference>
<evidence type="ECO:0000256" key="4">
    <source>
        <dbReference type="ARBA" id="ARBA00022806"/>
    </source>
</evidence>
<dbReference type="Pfam" id="PF00271">
    <property type="entry name" value="Helicase_C"/>
    <property type="match status" value="1"/>
</dbReference>
<feature type="compositionally biased region" description="Basic residues" evidence="9">
    <location>
        <begin position="514"/>
        <end position="524"/>
    </location>
</feature>
<dbReference type="SMART" id="SM00490">
    <property type="entry name" value="HELICc"/>
    <property type="match status" value="1"/>
</dbReference>
<dbReference type="PANTHER" id="PTHR47964">
    <property type="entry name" value="ATP-DEPENDENT DNA HELICASE HOMOLOG RECG, CHLOROPLASTIC"/>
    <property type="match status" value="1"/>
</dbReference>
<keyword evidence="13" id="KW-1185">Reference proteome</keyword>
<dbReference type="GO" id="GO:0003678">
    <property type="term" value="F:DNA helicase activity"/>
    <property type="evidence" value="ECO:0007669"/>
    <property type="project" value="TreeGrafter"/>
</dbReference>
<feature type="domain" description="Helicase C-terminal" evidence="11">
    <location>
        <begin position="479"/>
        <end position="679"/>
    </location>
</feature>
<keyword evidence="1" id="KW-0547">Nucleotide-binding</keyword>
<sequence>MTTLDAKLDRLLGAKTGKALESALGLVTVGDLLRHYPRRYAERGELTAIAGLELGEHATVLAKVERVTKRTMKSRRGTIVEARITDGHRSLSCTFFNQAWRERELIPGKRGMFAGKVTAFREQLQLAHPEYQLFDPEATDVGAVAEEFASALLPVYPSAQGLPSWSIARCVKQVLDVWDGTDDPLPTELRERLGMSVLEDALRKIHLPQNFGEVAAAQERLKWDEALAVQLTLAQRRSNAKSHPAPVCERRDDGVRVAFDERMPFELTRGQREIGEQIATDLGTEHPMNRLVQGEVGSGKTVVALRAMLQVVDAGRQAAMLAPTEVLAAQHARSLRELLGDLAMAGELGGAENATRVTLLTGSLNTAQRRGALLEAASGEAGIVVGTHALIQDEVSFADLGLVVVDEQHRFGVEQRDALRARAGEETAPHVLVMTATPIPRTVAMTVYGDLETSALRELPQGRSPISTSVVPVAEKPAWLDRAWARVHEEVAAGHQVYVVCPRIGDDEETSGKGKGKGKGKKSKRSEEPTVDDGDGEEPPPDDGGEQRRPPVAVIDVAEQLAAGPLSGLRLGILHGRLAADDKDAVMRAFAAGELDVLVATTVIEVGVNVPNATVMVIMDADRFGVSQLHQLRGRVGRGSAPGLCLLVTEAMGGTTTRERLDAVASTTDGFELARLDLELRREGDVLGAAQSGRKSGLKMLSLLRDEDVIAQAREEADRFVAADPALREHPGLARMVAEVVDEERAEYLEKS</sequence>
<accession>A0A4R4UM73</accession>
<dbReference type="OrthoDB" id="9804325at2"/>
<dbReference type="GO" id="GO:0003677">
    <property type="term" value="F:DNA binding"/>
    <property type="evidence" value="ECO:0007669"/>
    <property type="project" value="UniProtKB-KW"/>
</dbReference>
<dbReference type="InterPro" id="IPR047112">
    <property type="entry name" value="RecG/Mfd"/>
</dbReference>
<organism evidence="12 13">
    <name type="scientific">Saccharopolyspora aridisoli</name>
    <dbReference type="NCBI Taxonomy" id="2530385"/>
    <lineage>
        <taxon>Bacteria</taxon>
        <taxon>Bacillati</taxon>
        <taxon>Actinomycetota</taxon>
        <taxon>Actinomycetes</taxon>
        <taxon>Pseudonocardiales</taxon>
        <taxon>Pseudonocardiaceae</taxon>
        <taxon>Saccharopolyspora</taxon>
    </lineage>
</organism>
<dbReference type="GO" id="GO:0006281">
    <property type="term" value="P:DNA repair"/>
    <property type="evidence" value="ECO:0007669"/>
    <property type="project" value="UniProtKB-KW"/>
</dbReference>
<dbReference type="CDD" id="cd04488">
    <property type="entry name" value="RecG_wedge_OBF"/>
    <property type="match status" value="1"/>
</dbReference>
<dbReference type="AlphaFoldDB" id="A0A4R4UM73"/>
<dbReference type="InterPro" id="IPR045562">
    <property type="entry name" value="RecG_dom3_C"/>
</dbReference>
<keyword evidence="6" id="KW-0238">DNA-binding</keyword>
<dbReference type="InterPro" id="IPR011545">
    <property type="entry name" value="DEAD/DEAH_box_helicase_dom"/>
</dbReference>
<dbReference type="SUPFAM" id="SSF50249">
    <property type="entry name" value="Nucleic acid-binding proteins"/>
    <property type="match status" value="1"/>
</dbReference>
<evidence type="ECO:0000256" key="1">
    <source>
        <dbReference type="ARBA" id="ARBA00022741"/>
    </source>
</evidence>
<dbReference type="NCBIfam" id="NF008167">
    <property type="entry name" value="PRK10917.2-1"/>
    <property type="match status" value="1"/>
</dbReference>
<evidence type="ECO:0000256" key="9">
    <source>
        <dbReference type="SAM" id="MobiDB-lite"/>
    </source>
</evidence>
<dbReference type="GO" id="GO:0005524">
    <property type="term" value="F:ATP binding"/>
    <property type="evidence" value="ECO:0007669"/>
    <property type="project" value="UniProtKB-KW"/>
</dbReference>
<evidence type="ECO:0000256" key="2">
    <source>
        <dbReference type="ARBA" id="ARBA00022763"/>
    </source>
</evidence>
<dbReference type="RefSeq" id="WP_132625381.1">
    <property type="nucleotide sequence ID" value="NZ_SMKV01000027.1"/>
</dbReference>
<dbReference type="GO" id="GO:0016787">
    <property type="term" value="F:hydrolase activity"/>
    <property type="evidence" value="ECO:0007669"/>
    <property type="project" value="UniProtKB-KW"/>
</dbReference>
<dbReference type="SUPFAM" id="SSF52540">
    <property type="entry name" value="P-loop containing nucleoside triphosphate hydrolases"/>
    <property type="match status" value="2"/>
</dbReference>
<keyword evidence="7" id="KW-0234">DNA repair</keyword>
<protein>
    <recommendedName>
        <fullName evidence="8">Probable DNA 3'-5' helicase RecG</fullName>
    </recommendedName>
</protein>
<dbReference type="Pfam" id="PF19833">
    <property type="entry name" value="RecG_dom3_C"/>
    <property type="match status" value="1"/>
</dbReference>
<dbReference type="SMART" id="SM00487">
    <property type="entry name" value="DEXDc"/>
    <property type="match status" value="1"/>
</dbReference>
<dbReference type="Gene3D" id="3.40.50.300">
    <property type="entry name" value="P-loop containing nucleotide triphosphate hydrolases"/>
    <property type="match status" value="2"/>
</dbReference>
<dbReference type="Gene3D" id="2.40.50.140">
    <property type="entry name" value="Nucleic acid-binding proteins"/>
    <property type="match status" value="1"/>
</dbReference>
<dbReference type="EMBL" id="SMKV01000027">
    <property type="protein sequence ID" value="TDC90102.1"/>
    <property type="molecule type" value="Genomic_DNA"/>
</dbReference>
<keyword evidence="5" id="KW-0067">ATP-binding</keyword>
<dbReference type="Pfam" id="PF00270">
    <property type="entry name" value="DEAD"/>
    <property type="match status" value="1"/>
</dbReference>
<dbReference type="PROSITE" id="PS51194">
    <property type="entry name" value="HELICASE_CTER"/>
    <property type="match status" value="1"/>
</dbReference>
<dbReference type="InterPro" id="IPR027417">
    <property type="entry name" value="P-loop_NTPase"/>
</dbReference>
<evidence type="ECO:0000313" key="13">
    <source>
        <dbReference type="Proteomes" id="UP000294744"/>
    </source>
</evidence>
<evidence type="ECO:0000256" key="5">
    <source>
        <dbReference type="ARBA" id="ARBA00022840"/>
    </source>
</evidence>
<evidence type="ECO:0000256" key="6">
    <source>
        <dbReference type="ARBA" id="ARBA00023125"/>
    </source>
</evidence>
<dbReference type="PANTHER" id="PTHR47964:SF1">
    <property type="entry name" value="ATP-DEPENDENT DNA HELICASE HOMOLOG RECG, CHLOROPLASTIC"/>
    <property type="match status" value="1"/>
</dbReference>
<gene>
    <name evidence="12" type="primary">recG</name>
    <name evidence="12" type="ORF">E1161_19605</name>
</gene>
<feature type="domain" description="Helicase ATP-binding" evidence="10">
    <location>
        <begin position="281"/>
        <end position="456"/>
    </location>
</feature>
<dbReference type="InterPro" id="IPR014001">
    <property type="entry name" value="Helicase_ATP-bd"/>
</dbReference>
<keyword evidence="3" id="KW-0378">Hydrolase</keyword>
<evidence type="ECO:0000256" key="7">
    <source>
        <dbReference type="ARBA" id="ARBA00023204"/>
    </source>
</evidence>
<evidence type="ECO:0000259" key="11">
    <source>
        <dbReference type="PROSITE" id="PS51194"/>
    </source>
</evidence>
<reference evidence="12 13" key="1">
    <citation type="submission" date="2019-03" db="EMBL/GenBank/DDBJ databases">
        <title>Draft genome sequences of novel Actinobacteria.</title>
        <authorList>
            <person name="Sahin N."/>
            <person name="Ay H."/>
            <person name="Saygin H."/>
        </authorList>
    </citation>
    <scope>NUCLEOTIDE SEQUENCE [LARGE SCALE GENOMIC DNA]</scope>
    <source>
        <strain evidence="12 13">16K404</strain>
    </source>
</reference>
<dbReference type="CDD" id="cd17992">
    <property type="entry name" value="DEXHc_RecG"/>
    <property type="match status" value="1"/>
</dbReference>